<evidence type="ECO:0000256" key="1">
    <source>
        <dbReference type="ARBA" id="ARBA00004604"/>
    </source>
</evidence>
<dbReference type="SMART" id="SM00316">
    <property type="entry name" value="S1"/>
    <property type="match status" value="7"/>
</dbReference>
<dbReference type="Gene3D" id="2.40.50.140">
    <property type="entry name" value="Nucleic acid-binding proteins"/>
    <property type="match status" value="6"/>
</dbReference>
<feature type="region of interest" description="Disordered" evidence="6">
    <location>
        <begin position="928"/>
        <end position="1045"/>
    </location>
</feature>
<dbReference type="Pfam" id="PF00575">
    <property type="entry name" value="S1"/>
    <property type="match status" value="3"/>
</dbReference>
<feature type="domain" description="S1 motif" evidence="7">
    <location>
        <begin position="639"/>
        <end position="708"/>
    </location>
</feature>
<evidence type="ECO:0000259" key="7">
    <source>
        <dbReference type="PROSITE" id="PS50126"/>
    </source>
</evidence>
<proteinExistence type="predicted"/>
<dbReference type="CDD" id="cd05697">
    <property type="entry name" value="S1_Rrp5_repeat_hs5"/>
    <property type="match status" value="1"/>
</dbReference>
<dbReference type="InterPro" id="IPR048059">
    <property type="entry name" value="Rrp5_S1_rpt_hs1_sc1"/>
</dbReference>
<dbReference type="GO" id="GO:0006364">
    <property type="term" value="P:rRNA processing"/>
    <property type="evidence" value="ECO:0007669"/>
    <property type="project" value="UniProtKB-KW"/>
</dbReference>
<feature type="domain" description="S1 motif" evidence="7">
    <location>
        <begin position="266"/>
        <end position="343"/>
    </location>
</feature>
<feature type="domain" description="S1 motif" evidence="7">
    <location>
        <begin position="364"/>
        <end position="442"/>
    </location>
</feature>
<feature type="compositionally biased region" description="Acidic residues" evidence="6">
    <location>
        <begin position="1020"/>
        <end position="1037"/>
    </location>
</feature>
<dbReference type="Pfam" id="PF24685">
    <property type="entry name" value="OB_RRP5_4th"/>
    <property type="match status" value="1"/>
</dbReference>
<dbReference type="SUPFAM" id="SSF50249">
    <property type="entry name" value="Nucleic acid-binding proteins"/>
    <property type="match status" value="6"/>
</dbReference>
<evidence type="ECO:0000313" key="8">
    <source>
        <dbReference type="EMBL" id="CDZ96721.1"/>
    </source>
</evidence>
<dbReference type="PANTHER" id="PTHR23270:SF10">
    <property type="entry name" value="PROTEIN RRP5 HOMOLOG"/>
    <property type="match status" value="1"/>
</dbReference>
<dbReference type="InterPro" id="IPR057301">
    <property type="entry name" value="Rrp5_OB_4th"/>
</dbReference>
<dbReference type="CDD" id="cd05693">
    <property type="entry name" value="S1_Rrp5_repeat_hs1_sc1"/>
    <property type="match status" value="1"/>
</dbReference>
<name>A0A0F7SEG1_PHARH</name>
<dbReference type="InterPro" id="IPR012340">
    <property type="entry name" value="NA-bd_OB-fold"/>
</dbReference>
<evidence type="ECO:0000256" key="6">
    <source>
        <dbReference type="SAM" id="MobiDB-lite"/>
    </source>
</evidence>
<keyword evidence="5" id="KW-0539">Nucleus</keyword>
<feature type="domain" description="S1 motif" evidence="7">
    <location>
        <begin position="550"/>
        <end position="619"/>
    </location>
</feature>
<dbReference type="CDD" id="cd05696">
    <property type="entry name" value="S1_Rrp5_repeat_hs4"/>
    <property type="match status" value="1"/>
</dbReference>
<organism evidence="8">
    <name type="scientific">Phaffia rhodozyma</name>
    <name type="common">Yeast</name>
    <name type="synonym">Xanthophyllomyces dendrorhous</name>
    <dbReference type="NCBI Taxonomy" id="264483"/>
    <lineage>
        <taxon>Eukaryota</taxon>
        <taxon>Fungi</taxon>
        <taxon>Dikarya</taxon>
        <taxon>Basidiomycota</taxon>
        <taxon>Agaricomycotina</taxon>
        <taxon>Tremellomycetes</taxon>
        <taxon>Cystofilobasidiales</taxon>
        <taxon>Mrakiaceae</taxon>
        <taxon>Phaffia</taxon>
    </lineage>
</organism>
<feature type="compositionally biased region" description="Basic and acidic residues" evidence="6">
    <location>
        <begin position="73"/>
        <end position="86"/>
    </location>
</feature>
<feature type="region of interest" description="Disordered" evidence="6">
    <location>
        <begin position="1"/>
        <end position="110"/>
    </location>
</feature>
<feature type="domain" description="S1 motif" evidence="7">
    <location>
        <begin position="459"/>
        <end position="533"/>
    </location>
</feature>
<feature type="region of interest" description="Disordered" evidence="6">
    <location>
        <begin position="182"/>
        <end position="205"/>
    </location>
</feature>
<comment type="subunit">
    <text evidence="2">Associated with the spliceosome.</text>
</comment>
<evidence type="ECO:0000256" key="5">
    <source>
        <dbReference type="ARBA" id="ARBA00023242"/>
    </source>
</evidence>
<evidence type="ECO:0000256" key="4">
    <source>
        <dbReference type="ARBA" id="ARBA00022737"/>
    </source>
</evidence>
<dbReference type="PROSITE" id="PS50126">
    <property type="entry name" value="S1"/>
    <property type="match status" value="6"/>
</dbReference>
<dbReference type="InterPro" id="IPR003029">
    <property type="entry name" value="S1_domain"/>
</dbReference>
<dbReference type="Gene3D" id="1.25.40.10">
    <property type="entry name" value="Tetratricopeptide repeat domain"/>
    <property type="match status" value="1"/>
</dbReference>
<dbReference type="FunFam" id="2.40.50.140:FF:000103">
    <property type="entry name" value="protein RRP5 homolog"/>
    <property type="match status" value="2"/>
</dbReference>
<evidence type="ECO:0000256" key="3">
    <source>
        <dbReference type="ARBA" id="ARBA00022552"/>
    </source>
</evidence>
<keyword evidence="3" id="KW-0698">rRNA processing</keyword>
<dbReference type="SMART" id="SM00386">
    <property type="entry name" value="HAT"/>
    <property type="match status" value="6"/>
</dbReference>
<sequence length="1353" mass="149324">MAGPKPQTSNRKRAAPDTDVPHYKKSKTSSTETKPWEKPKQTEGGATAAFKSSLVSEEVSFPRGGGSSLTPLEYKEITGEARKQADADAATEAASSSKKIRDPKKRKDREIKAAKAAKAAAPKQDGDFFRVEHLNYKKLSVGTPLLGRVHSIHPLHLVLSLPNQIFAHVPITHISRQLTERLQASADSASDSDEEDDEDNDDVPSLDELFKVGQYVRGRVSMVYGMGTSSPEGLEGWKPKDQIERDCRRVEVSLVPEVVNNGVAIGDLEPGFCLTAAVKSVEDHGYLLDLGLTIEGFLPFKDAKEFTPNSVSKDGQHLEVGHLINCTVTSVAENKRTCTFTLSPIKQSQSTLTNLTSITSLLPGALCSAIITAVIPDSGLNLKLLGFFSGSVDTYHLPANIDLAKEAEGALKVGKKIKVRVLYESMNVGDGESEKRFGCSLKEHILEFNEQEGKDCVVGEILEEVEVKRVEGEWGLVVENQEGRRGFAHIAQVSDEHIPHLSSTAGPFALGTTHRARVIGHSSLDNLLQLSLKSSVLNQNFLRVEDVTIGQFMKGTVKRLTEKGLFLDVGGNVDGVVWPTQYADIRLKNPERRFKVGSSVKCRVLNTEVEKNRVVLTMKKALLESELPIVTSFDDARPHMITDGTVTKILEKGLLVDLYGTIRAYVPVAEASESFVTRLDESFFVGKPVKVKLTWVDRENLKITASIKKAVVGTDENTSSADAAPKKERVPKEIVSVASFEKDTKVEGTLIAIHSQHLLLTLEPSKAQALLSQANAARNMKITVEELKKTIKVGDNFDGLIVISKDEAKGLVFVAHGLSQAEKDEKARAKAERKLKPKKITLGSFKEGDEVEAIVKKVENYGIFLRIEDSSVSGLCHKSEISDDPSAKYETVSKAFREGDKVKALVLSVDIKAKKIAFSLKASHFSGDLEMANGEDDDEEDDDDEEEEDDDEEDGEQEDAQAEDKDEEEADELDEEYESDDEVVTFPVDEDVKKTTKKAVKSAPSSGALNLSGGFNWNADDSDNEGGSDSDSDDEDVAPVASTSQIVAPKKKKVIQEDLTGDLHTKTPESTADFERLLIGAPNSSFLWIQYMSFQLSMSEVQKAREIAQRALKAIGFREEEEKLNVWIALLNLENSYGTEEEVEACFKKAIQFNEPETVHLRMAGIFEQSEKFEKAEEIFKRAIKKFSQSPPIWTAFAEYYMNRGDAEAARELLPRAMKSLPKLDHVGIITKFAQLEYRVGDAERGKTIFEGVIDSYPKRLDLWNVYIDLEAKAGDIHSVRSLFDRLLARKLTQKKAKSVFKKWMEIERRLAVPGDESGTEMVKTRAIAFVQKLAGVSSESAQDGGDMEMDDE</sequence>
<dbReference type="EMBL" id="LN483167">
    <property type="protein sequence ID" value="CDZ96721.1"/>
    <property type="molecule type" value="Genomic_DNA"/>
</dbReference>
<feature type="domain" description="S1 motif" evidence="7">
    <location>
        <begin position="848"/>
        <end position="921"/>
    </location>
</feature>
<dbReference type="InterPro" id="IPR011990">
    <property type="entry name" value="TPR-like_helical_dom_sf"/>
</dbReference>
<feature type="compositionally biased region" description="Acidic residues" evidence="6">
    <location>
        <begin position="190"/>
        <end position="205"/>
    </location>
</feature>
<feature type="compositionally biased region" description="Low complexity" evidence="6">
    <location>
        <begin position="87"/>
        <end position="97"/>
    </location>
</feature>
<dbReference type="SUPFAM" id="SSF48452">
    <property type="entry name" value="TPR-like"/>
    <property type="match status" value="1"/>
</dbReference>
<reference evidence="8" key="1">
    <citation type="submission" date="2014-08" db="EMBL/GenBank/DDBJ databases">
        <authorList>
            <person name="Sharma Rahul"/>
            <person name="Thines Marco"/>
        </authorList>
    </citation>
    <scope>NUCLEOTIDE SEQUENCE</scope>
</reference>
<dbReference type="GO" id="GO:0003723">
    <property type="term" value="F:RNA binding"/>
    <property type="evidence" value="ECO:0007669"/>
    <property type="project" value="TreeGrafter"/>
</dbReference>
<dbReference type="FunFam" id="2.40.50.140:FF:000148">
    <property type="entry name" value="protein RRP5 homolog isoform X1"/>
    <property type="match status" value="1"/>
</dbReference>
<dbReference type="GO" id="GO:0032040">
    <property type="term" value="C:small-subunit processome"/>
    <property type="evidence" value="ECO:0007669"/>
    <property type="project" value="TreeGrafter"/>
</dbReference>
<dbReference type="PANTHER" id="PTHR23270">
    <property type="entry name" value="PROGRAMMED CELL DEATH PROTEIN 11 PRE-RRNA PROCESSING PROTEIN RRP5"/>
    <property type="match status" value="1"/>
</dbReference>
<feature type="compositionally biased region" description="Acidic residues" evidence="6">
    <location>
        <begin position="933"/>
        <end position="983"/>
    </location>
</feature>
<dbReference type="InterPro" id="IPR055430">
    <property type="entry name" value="HAT_Syf1_CNRKL1_C"/>
</dbReference>
<accession>A0A0F7SEG1</accession>
<evidence type="ECO:0000256" key="2">
    <source>
        <dbReference type="ARBA" id="ARBA00011524"/>
    </source>
</evidence>
<dbReference type="InterPro" id="IPR003107">
    <property type="entry name" value="HAT"/>
</dbReference>
<comment type="subcellular location">
    <subcellularLocation>
        <location evidence="1">Nucleus</location>
        <location evidence="1">Nucleolus</location>
    </subcellularLocation>
</comment>
<keyword evidence="4" id="KW-0677">Repeat</keyword>
<protein>
    <submittedName>
        <fullName evidence="8">rRNA processing protein Rrp5</fullName>
    </submittedName>
</protein>
<dbReference type="Pfam" id="PF23231">
    <property type="entry name" value="HAT_Syf1_CNRKL1_C"/>
    <property type="match status" value="1"/>
</dbReference>
<dbReference type="FunFam" id="1.25.40.10:FF:000727">
    <property type="entry name" value="Chromosome 1, whole genome shotgun sequence"/>
    <property type="match status" value="1"/>
</dbReference>
<dbReference type="InterPro" id="IPR045209">
    <property type="entry name" value="Rrp5"/>
</dbReference>